<sequence>MEETYADPNLTSESPFSETPPSHGAANDLRAAAGDKAKQIAHEAGDKAKHLANEASVKAQQLKQTAVDKAQQFREYAGTKATGIKDTAGAKAQQFKQVAGEQVQHGRVKARAVHADTEEYIRQNPTKSVLTALGVGFVLGIIVRR</sequence>
<name>A0AAE2SAK6_9BACT</name>
<accession>A0AAE2SAK6</accession>
<reference evidence="2" key="1">
    <citation type="submission" date="2021-01" db="EMBL/GenBank/DDBJ databases">
        <title>Modified the classification status of verrucomicrobia.</title>
        <authorList>
            <person name="Feng X."/>
        </authorList>
    </citation>
    <scope>NUCLEOTIDE SEQUENCE</scope>
    <source>
        <strain evidence="2">5K15</strain>
    </source>
</reference>
<protein>
    <submittedName>
        <fullName evidence="2">DUF883 family protein</fullName>
    </submittedName>
</protein>
<evidence type="ECO:0000256" key="1">
    <source>
        <dbReference type="SAM" id="MobiDB-lite"/>
    </source>
</evidence>
<keyword evidence="3" id="KW-1185">Reference proteome</keyword>
<dbReference type="RefSeq" id="WP_309488923.1">
    <property type="nucleotide sequence ID" value="NZ_JAENIG010000002.1"/>
</dbReference>
<dbReference type="Gene3D" id="6.10.140.1430">
    <property type="match status" value="1"/>
</dbReference>
<proteinExistence type="predicted"/>
<dbReference type="AlphaFoldDB" id="A0AAE2SAK6"/>
<gene>
    <name evidence="2" type="ORF">JIN83_05080</name>
</gene>
<dbReference type="Proteomes" id="UP000634206">
    <property type="component" value="Unassembled WGS sequence"/>
</dbReference>
<feature type="compositionally biased region" description="Low complexity" evidence="1">
    <location>
        <begin position="11"/>
        <end position="22"/>
    </location>
</feature>
<organism evidence="2 3">
    <name type="scientific">Oceaniferula flava</name>
    <dbReference type="NCBI Taxonomy" id="2800421"/>
    <lineage>
        <taxon>Bacteria</taxon>
        <taxon>Pseudomonadati</taxon>
        <taxon>Verrucomicrobiota</taxon>
        <taxon>Verrucomicrobiia</taxon>
        <taxon>Verrucomicrobiales</taxon>
        <taxon>Verrucomicrobiaceae</taxon>
        <taxon>Oceaniferula</taxon>
    </lineage>
</organism>
<evidence type="ECO:0000313" key="2">
    <source>
        <dbReference type="EMBL" id="MBK1854318.1"/>
    </source>
</evidence>
<evidence type="ECO:0000313" key="3">
    <source>
        <dbReference type="Proteomes" id="UP000634206"/>
    </source>
</evidence>
<dbReference type="EMBL" id="JAENIG010000002">
    <property type="protein sequence ID" value="MBK1854318.1"/>
    <property type="molecule type" value="Genomic_DNA"/>
</dbReference>
<feature type="region of interest" description="Disordered" evidence="1">
    <location>
        <begin position="1"/>
        <end position="27"/>
    </location>
</feature>
<comment type="caution">
    <text evidence="2">The sequence shown here is derived from an EMBL/GenBank/DDBJ whole genome shotgun (WGS) entry which is preliminary data.</text>
</comment>